<feature type="transmembrane region" description="Helical" evidence="1">
    <location>
        <begin position="455"/>
        <end position="477"/>
    </location>
</feature>
<dbReference type="PANTHER" id="PTHR11161">
    <property type="entry name" value="O-ACYLTRANSFERASE"/>
    <property type="match status" value="1"/>
</dbReference>
<keyword evidence="1" id="KW-1133">Transmembrane helix</keyword>
<proteinExistence type="predicted"/>
<keyword evidence="4" id="KW-1185">Reference proteome</keyword>
<dbReference type="GO" id="GO:0016747">
    <property type="term" value="F:acyltransferase activity, transferring groups other than amino-acyl groups"/>
    <property type="evidence" value="ECO:0007669"/>
    <property type="project" value="InterPro"/>
</dbReference>
<dbReference type="AlphaFoldDB" id="A0A9N9TPU0"/>
<dbReference type="Proteomes" id="UP001153712">
    <property type="component" value="Chromosome 3"/>
</dbReference>
<feature type="transmembrane region" description="Helical" evidence="1">
    <location>
        <begin position="376"/>
        <end position="394"/>
    </location>
</feature>
<evidence type="ECO:0000259" key="2">
    <source>
        <dbReference type="Pfam" id="PF01757"/>
    </source>
</evidence>
<dbReference type="InterPro" id="IPR002656">
    <property type="entry name" value="Acyl_transf_3_dom"/>
</dbReference>
<reference evidence="3" key="1">
    <citation type="submission" date="2022-01" db="EMBL/GenBank/DDBJ databases">
        <authorList>
            <person name="King R."/>
        </authorList>
    </citation>
    <scope>NUCLEOTIDE SEQUENCE</scope>
</reference>
<feature type="transmembrane region" description="Helical" evidence="1">
    <location>
        <begin position="526"/>
        <end position="547"/>
    </location>
</feature>
<feature type="transmembrane region" description="Helical" evidence="1">
    <location>
        <begin position="559"/>
        <end position="582"/>
    </location>
</feature>
<sequence>MGKKLISAANILLPLFELEDYGKCLGTEGNKYCNVQAKLDFSTQNETVRDYIRNLTTSKYLFDRSVIHRGICVSASESQDSGSLQNYVSEAIHEKIQHLNLNATVDDVICTENKEFTNYDFAVLIILTAYFSLITTATICDVFFKDGSGKSDDQESWCAKINFPNGFLNLSMRNLWKRRITSPMNYDYQKLLSIQGVRLITMLYITVIHIFYMFENLHISNPEDLERLGAGTIFSLFTQAGLFQVSIFFMISSWLLVIQIYNLHDQQKEFTLKHAFILILNRYFRLVLIVAFNICLARTTFVRRIAGPGIFFINTLNERACESNWTQTLLFVNNFNFLFDICLPMTWYLSADFQLYVLNIILLYVKFKFRISGSKFYSTFLLIILASHGFLLYYQDMGAVFRVHLRNMEFRSLKQSNEYIVLYLCTLSKWSSSYIGVILGVVYYKSKSKVYAITWGKNIVWILSIFVSYTMSLALCFVNMRGILAAIIGSIVKPLHCLAYGIGILGMSHNFGGTMKRILENKYTIILSNFTFCVYLVQMPVILILVSKETEPLIFDGKYYFGLFCATLVISYILGILSTLSVEEPGLILQKKYLPQLPKWIPTGSYKEK</sequence>
<evidence type="ECO:0000256" key="1">
    <source>
        <dbReference type="SAM" id="Phobius"/>
    </source>
</evidence>
<feature type="domain" description="Acyltransferase 3" evidence="2">
    <location>
        <begin position="193"/>
        <end position="574"/>
    </location>
</feature>
<gene>
    <name evidence="3" type="ORF">PHYEVI_LOCUS6230</name>
</gene>
<protein>
    <recommendedName>
        <fullName evidence="2">Acyltransferase 3 domain-containing protein</fullName>
    </recommendedName>
</protein>
<accession>A0A9N9TPU0</accession>
<evidence type="ECO:0000313" key="3">
    <source>
        <dbReference type="EMBL" id="CAG9859867.1"/>
    </source>
</evidence>
<name>A0A9N9TPU0_PHYSR</name>
<feature type="transmembrane region" description="Helical" evidence="1">
    <location>
        <begin position="420"/>
        <end position="443"/>
    </location>
</feature>
<organism evidence="3 4">
    <name type="scientific">Phyllotreta striolata</name>
    <name type="common">Striped flea beetle</name>
    <name type="synonym">Crioceris striolata</name>
    <dbReference type="NCBI Taxonomy" id="444603"/>
    <lineage>
        <taxon>Eukaryota</taxon>
        <taxon>Metazoa</taxon>
        <taxon>Ecdysozoa</taxon>
        <taxon>Arthropoda</taxon>
        <taxon>Hexapoda</taxon>
        <taxon>Insecta</taxon>
        <taxon>Pterygota</taxon>
        <taxon>Neoptera</taxon>
        <taxon>Endopterygota</taxon>
        <taxon>Coleoptera</taxon>
        <taxon>Polyphaga</taxon>
        <taxon>Cucujiformia</taxon>
        <taxon>Chrysomeloidea</taxon>
        <taxon>Chrysomelidae</taxon>
        <taxon>Galerucinae</taxon>
        <taxon>Alticini</taxon>
        <taxon>Phyllotreta</taxon>
    </lineage>
</organism>
<evidence type="ECO:0000313" key="4">
    <source>
        <dbReference type="Proteomes" id="UP001153712"/>
    </source>
</evidence>
<dbReference type="Pfam" id="PF01757">
    <property type="entry name" value="Acyl_transf_3"/>
    <property type="match status" value="1"/>
</dbReference>
<dbReference type="OrthoDB" id="10265389at2759"/>
<feature type="transmembrane region" description="Helical" evidence="1">
    <location>
        <begin position="196"/>
        <end position="214"/>
    </location>
</feature>
<keyword evidence="1" id="KW-0812">Transmembrane</keyword>
<dbReference type="PANTHER" id="PTHR11161:SF72">
    <property type="entry name" value="FI21449P1"/>
    <property type="match status" value="1"/>
</dbReference>
<feature type="transmembrane region" description="Helical" evidence="1">
    <location>
        <begin position="234"/>
        <end position="262"/>
    </location>
</feature>
<feature type="transmembrane region" description="Helical" evidence="1">
    <location>
        <begin position="121"/>
        <end position="144"/>
    </location>
</feature>
<feature type="transmembrane region" description="Helical" evidence="1">
    <location>
        <begin position="483"/>
        <end position="505"/>
    </location>
</feature>
<dbReference type="InterPro" id="IPR052728">
    <property type="entry name" value="O2_lipid_transport_reg"/>
</dbReference>
<keyword evidence="1" id="KW-0472">Membrane</keyword>
<feature type="transmembrane region" description="Helical" evidence="1">
    <location>
        <begin position="283"/>
        <end position="301"/>
    </location>
</feature>
<dbReference type="EMBL" id="OU900096">
    <property type="protein sequence ID" value="CAG9859867.1"/>
    <property type="molecule type" value="Genomic_DNA"/>
</dbReference>